<feature type="region of interest" description="Disordered" evidence="1">
    <location>
        <begin position="55"/>
        <end position="80"/>
    </location>
</feature>
<dbReference type="Proteomes" id="UP000612899">
    <property type="component" value="Unassembled WGS sequence"/>
</dbReference>
<keyword evidence="3" id="KW-1185">Reference proteome</keyword>
<organism evidence="2 3">
    <name type="scientific">Rhizocola hellebori</name>
    <dbReference type="NCBI Taxonomy" id="1392758"/>
    <lineage>
        <taxon>Bacteria</taxon>
        <taxon>Bacillati</taxon>
        <taxon>Actinomycetota</taxon>
        <taxon>Actinomycetes</taxon>
        <taxon>Micromonosporales</taxon>
        <taxon>Micromonosporaceae</taxon>
        <taxon>Rhizocola</taxon>
    </lineage>
</organism>
<evidence type="ECO:0000256" key="1">
    <source>
        <dbReference type="SAM" id="MobiDB-lite"/>
    </source>
</evidence>
<reference evidence="2" key="1">
    <citation type="submission" date="2021-01" db="EMBL/GenBank/DDBJ databases">
        <title>Whole genome shotgun sequence of Rhizocola hellebori NBRC 109834.</title>
        <authorList>
            <person name="Komaki H."/>
            <person name="Tamura T."/>
        </authorList>
    </citation>
    <scope>NUCLEOTIDE SEQUENCE</scope>
    <source>
        <strain evidence="2">NBRC 109834</strain>
    </source>
</reference>
<gene>
    <name evidence="2" type="ORF">Rhe02_39350</name>
</gene>
<name>A0A8J3Q825_9ACTN</name>
<proteinExistence type="predicted"/>
<protein>
    <submittedName>
        <fullName evidence="2">Uncharacterized protein</fullName>
    </submittedName>
</protein>
<accession>A0A8J3Q825</accession>
<sequence>MKRRHPFEGGNQRVWIAEISRHYLDAAWQVGLLRMAGQGANLMSTFDEVLDDVTANISGGSGDENGHSNNGRGALGKVRS</sequence>
<evidence type="ECO:0000313" key="2">
    <source>
        <dbReference type="EMBL" id="GIH05868.1"/>
    </source>
</evidence>
<dbReference type="EMBL" id="BONY01000022">
    <property type="protein sequence ID" value="GIH05868.1"/>
    <property type="molecule type" value="Genomic_DNA"/>
</dbReference>
<dbReference type="AlphaFoldDB" id="A0A8J3Q825"/>
<evidence type="ECO:0000313" key="3">
    <source>
        <dbReference type="Proteomes" id="UP000612899"/>
    </source>
</evidence>
<comment type="caution">
    <text evidence="2">The sequence shown here is derived from an EMBL/GenBank/DDBJ whole genome shotgun (WGS) entry which is preliminary data.</text>
</comment>